<accession>X0UH18</accession>
<dbReference type="AlphaFoldDB" id="X0UH18"/>
<dbReference type="GO" id="GO:0000160">
    <property type="term" value="P:phosphorelay signal transduction system"/>
    <property type="evidence" value="ECO:0007669"/>
    <property type="project" value="InterPro"/>
</dbReference>
<evidence type="ECO:0000313" key="2">
    <source>
        <dbReference type="EMBL" id="GAF98601.1"/>
    </source>
</evidence>
<dbReference type="Gene3D" id="3.40.50.2300">
    <property type="match status" value="1"/>
</dbReference>
<gene>
    <name evidence="2" type="ORF">S01H1_26710</name>
</gene>
<name>X0UH18_9ZZZZ</name>
<dbReference type="PROSITE" id="PS50110">
    <property type="entry name" value="RESPONSE_REGULATORY"/>
    <property type="match status" value="1"/>
</dbReference>
<dbReference type="SUPFAM" id="SSF52172">
    <property type="entry name" value="CheY-like"/>
    <property type="match status" value="1"/>
</dbReference>
<reference evidence="2" key="1">
    <citation type="journal article" date="2014" name="Front. Microbiol.">
        <title>High frequency of phylogenetically diverse reductive dehalogenase-homologous genes in deep subseafloor sedimentary metagenomes.</title>
        <authorList>
            <person name="Kawai M."/>
            <person name="Futagami T."/>
            <person name="Toyoda A."/>
            <person name="Takaki Y."/>
            <person name="Nishi S."/>
            <person name="Hori S."/>
            <person name="Arai W."/>
            <person name="Tsubouchi T."/>
            <person name="Morono Y."/>
            <person name="Uchiyama I."/>
            <person name="Ito T."/>
            <person name="Fujiyama A."/>
            <person name="Inagaki F."/>
            <person name="Takami H."/>
        </authorList>
    </citation>
    <scope>NUCLEOTIDE SEQUENCE</scope>
    <source>
        <strain evidence="2">Expedition CK06-06</strain>
    </source>
</reference>
<dbReference type="InterPro" id="IPR011006">
    <property type="entry name" value="CheY-like_superfamily"/>
</dbReference>
<organism evidence="2">
    <name type="scientific">marine sediment metagenome</name>
    <dbReference type="NCBI Taxonomy" id="412755"/>
    <lineage>
        <taxon>unclassified sequences</taxon>
        <taxon>metagenomes</taxon>
        <taxon>ecological metagenomes</taxon>
    </lineage>
</organism>
<dbReference type="InterPro" id="IPR001789">
    <property type="entry name" value="Sig_transdc_resp-reg_receiver"/>
</dbReference>
<proteinExistence type="predicted"/>
<evidence type="ECO:0000259" key="1">
    <source>
        <dbReference type="PROSITE" id="PS50110"/>
    </source>
</evidence>
<feature type="non-terminal residue" evidence="2">
    <location>
        <position position="33"/>
    </location>
</feature>
<comment type="caution">
    <text evidence="2">The sequence shown here is derived from an EMBL/GenBank/DDBJ whole genome shotgun (WGS) entry which is preliminary data.</text>
</comment>
<feature type="domain" description="Response regulatory" evidence="1">
    <location>
        <begin position="5"/>
        <end position="33"/>
    </location>
</feature>
<dbReference type="EMBL" id="BARS01016206">
    <property type="protein sequence ID" value="GAF98601.1"/>
    <property type="molecule type" value="Genomic_DNA"/>
</dbReference>
<sequence>MTDPRILIVDDEPIVREAIRDWLVDTGYSVTTA</sequence>
<protein>
    <recommendedName>
        <fullName evidence="1">Response regulatory domain-containing protein</fullName>
    </recommendedName>
</protein>